<comment type="caution">
    <text evidence="1">The sequence shown here is derived from an EMBL/GenBank/DDBJ whole genome shotgun (WGS) entry which is preliminary data.</text>
</comment>
<organism evidence="1 2">
    <name type="scientific">Bifidobacterium callitrichidarum</name>
    <dbReference type="NCBI Taxonomy" id="2052941"/>
    <lineage>
        <taxon>Bacteria</taxon>
        <taxon>Bacillati</taxon>
        <taxon>Actinomycetota</taxon>
        <taxon>Actinomycetes</taxon>
        <taxon>Bifidobacteriales</taxon>
        <taxon>Bifidobacteriaceae</taxon>
        <taxon>Bifidobacterium</taxon>
    </lineage>
</organism>
<proteinExistence type="predicted"/>
<gene>
    <name evidence="1" type="ORF">DF196_02355</name>
</gene>
<dbReference type="EMBL" id="QFFM01000003">
    <property type="protein sequence ID" value="PWG66764.1"/>
    <property type="molecule type" value="Genomic_DNA"/>
</dbReference>
<dbReference type="AlphaFoldDB" id="A0A2U2NCK7"/>
<keyword evidence="2" id="KW-1185">Reference proteome</keyword>
<accession>A0A2U2NCK7</accession>
<evidence type="ECO:0000313" key="1">
    <source>
        <dbReference type="EMBL" id="PWG66764.1"/>
    </source>
</evidence>
<sequence>MGMTNRGHATVDRKAMTTDLTNDPELWHSVCKTGHETVEYVLDQIDWGAIDISNETGLCHRLAEIRLTAIVIKALEANMLLNCAKALHEGESKTNILRAMYRAGATFSKFVQSDTGKRIAAELERIEKSDDPDKISVDYSDLHCDII</sequence>
<reference evidence="1 2" key="1">
    <citation type="journal article" date="2018" name="Int. J. Syst. Evol. Microbiol.">
        <title>Bifidobacterium callitrichidarum sp. nov. from the faeces of the emperor tamarin (Saguinus imperator).</title>
        <authorList>
            <person name="Modesto M."/>
            <person name="Michelini S."/>
            <person name="Sansosti M.C."/>
            <person name="De Filippo C."/>
            <person name="Cavalieri D."/>
            <person name="Qvirist L."/>
            <person name="Andlid T."/>
            <person name="Spiezio C."/>
            <person name="Sandri C."/>
            <person name="Pascarelli S."/>
            <person name="Sgorbati B."/>
            <person name="Mattarelli P."/>
        </authorList>
    </citation>
    <scope>NUCLEOTIDE SEQUENCE [LARGE SCALE GENOMIC DNA]</scope>
    <source>
        <strain evidence="1 2">TRI 5</strain>
    </source>
</reference>
<protein>
    <submittedName>
        <fullName evidence="1">Uncharacterized protein</fullName>
    </submittedName>
</protein>
<name>A0A2U2NCK7_9BIFI</name>
<evidence type="ECO:0000313" key="2">
    <source>
        <dbReference type="Proteomes" id="UP000245876"/>
    </source>
</evidence>
<dbReference type="Proteomes" id="UP000245876">
    <property type="component" value="Unassembled WGS sequence"/>
</dbReference>